<reference evidence="1" key="1">
    <citation type="submission" date="2020-05" db="EMBL/GenBank/DDBJ databases">
        <title>Large-scale comparative analyses of tick genomes elucidate their genetic diversity and vector capacities.</title>
        <authorList>
            <person name="Jia N."/>
            <person name="Wang J."/>
            <person name="Shi W."/>
            <person name="Du L."/>
            <person name="Sun Y."/>
            <person name="Zhan W."/>
            <person name="Jiang J."/>
            <person name="Wang Q."/>
            <person name="Zhang B."/>
            <person name="Ji P."/>
            <person name="Sakyi L.B."/>
            <person name="Cui X."/>
            <person name="Yuan T."/>
            <person name="Jiang B."/>
            <person name="Yang W."/>
            <person name="Lam T.T.-Y."/>
            <person name="Chang Q."/>
            <person name="Ding S."/>
            <person name="Wang X."/>
            <person name="Zhu J."/>
            <person name="Ruan X."/>
            <person name="Zhao L."/>
            <person name="Wei J."/>
            <person name="Que T."/>
            <person name="Du C."/>
            <person name="Cheng J."/>
            <person name="Dai P."/>
            <person name="Han X."/>
            <person name="Huang E."/>
            <person name="Gao Y."/>
            <person name="Liu J."/>
            <person name="Shao H."/>
            <person name="Ye R."/>
            <person name="Li L."/>
            <person name="Wei W."/>
            <person name="Wang X."/>
            <person name="Wang C."/>
            <person name="Yang T."/>
            <person name="Huo Q."/>
            <person name="Li W."/>
            <person name="Guo W."/>
            <person name="Chen H."/>
            <person name="Zhou L."/>
            <person name="Ni X."/>
            <person name="Tian J."/>
            <person name="Zhou Y."/>
            <person name="Sheng Y."/>
            <person name="Liu T."/>
            <person name="Pan Y."/>
            <person name="Xia L."/>
            <person name="Li J."/>
            <person name="Zhao F."/>
            <person name="Cao W."/>
        </authorList>
    </citation>
    <scope>NUCLEOTIDE SEQUENCE</scope>
    <source>
        <strain evidence="1">Dsil-2018</strain>
    </source>
</reference>
<name>A0ACB8C5E5_DERSI</name>
<dbReference type="EMBL" id="CM023478">
    <property type="protein sequence ID" value="KAH7934051.1"/>
    <property type="molecule type" value="Genomic_DNA"/>
</dbReference>
<sequence length="493" mass="54817">MELVKEFGDPLLLLIAEDYIVLKLETAWPRDVAVPEGLSLTDDKGLHLIANQKSLVSVAKTALPGQARISKALFSGCACFDSSDVYARAATELLRETLEICIVHNTDKVYKLIRMFPNARILALVHDNCAHALEWDEPFRDPSAPLVERSQLRQLVGSTSRLSEGSLMMSYETVLALLRTCPDVCRIDTGYIVNCLIEPHGLPIQKEHRRAENFTHIWLHSRDLISAGVSVNPAVTTDIAVAAKKFPSVQKLKVAVATPEALAKISAFRNLRSLHVLAASSDAFAHTDSVLKQLLKSWPDLEELVLVHCSGLQLSTIARLCPKIKILKLPLCMVSLEEIAVGANAFRYLEHVEMSVQILDVAFNSLLSATRCTLRTARFLDDDMCLSFLQYCVHHARRLPFARLEHLTLNTSSSVRALELAPGDLHEVLKVLPALRHLETDSYDLRLFFENYSVPRGRVSLSWTGCVYCSVDKAGSSWIDTIIPFMLSNLSVP</sequence>
<comment type="caution">
    <text evidence="1">The sequence shown here is derived from an EMBL/GenBank/DDBJ whole genome shotgun (WGS) entry which is preliminary data.</text>
</comment>
<proteinExistence type="predicted"/>
<keyword evidence="2" id="KW-1185">Reference proteome</keyword>
<organism evidence="1 2">
    <name type="scientific">Dermacentor silvarum</name>
    <name type="common">Tick</name>
    <dbReference type="NCBI Taxonomy" id="543639"/>
    <lineage>
        <taxon>Eukaryota</taxon>
        <taxon>Metazoa</taxon>
        <taxon>Ecdysozoa</taxon>
        <taxon>Arthropoda</taxon>
        <taxon>Chelicerata</taxon>
        <taxon>Arachnida</taxon>
        <taxon>Acari</taxon>
        <taxon>Parasitiformes</taxon>
        <taxon>Ixodida</taxon>
        <taxon>Ixodoidea</taxon>
        <taxon>Ixodidae</taxon>
        <taxon>Rhipicephalinae</taxon>
        <taxon>Dermacentor</taxon>
    </lineage>
</organism>
<gene>
    <name evidence="1" type="ORF">HPB49_020915</name>
</gene>
<evidence type="ECO:0000313" key="2">
    <source>
        <dbReference type="Proteomes" id="UP000821865"/>
    </source>
</evidence>
<protein>
    <submittedName>
        <fullName evidence="1">Uncharacterized protein</fullName>
    </submittedName>
</protein>
<accession>A0ACB8C5E5</accession>
<evidence type="ECO:0000313" key="1">
    <source>
        <dbReference type="EMBL" id="KAH7934051.1"/>
    </source>
</evidence>
<dbReference type="Proteomes" id="UP000821865">
    <property type="component" value="Chromosome 9"/>
</dbReference>